<comment type="caution">
    <text evidence="1">The sequence shown here is derived from an EMBL/GenBank/DDBJ whole genome shotgun (WGS) entry which is preliminary data.</text>
</comment>
<reference evidence="1 2" key="1">
    <citation type="submission" date="2022-11" db="EMBL/GenBank/DDBJ databases">
        <title>Mycobacterium sp. nov.</title>
        <authorList>
            <person name="Papic B."/>
            <person name="Spicic S."/>
            <person name="Duvnjak S."/>
        </authorList>
    </citation>
    <scope>NUCLEOTIDE SEQUENCE [LARGE SCALE GENOMIC DNA]</scope>
    <source>
        <strain evidence="1 2">CVI_P4</strain>
    </source>
</reference>
<dbReference type="RefSeq" id="WP_265997443.1">
    <property type="nucleotide sequence ID" value="NZ_JAPJDN010000010.1"/>
</dbReference>
<sequence length="98" mass="10952">MTTPTAAQVATTAHHEADPIADAIMAMPLGGTWDVEITVGGERYMVHHWEITTDPVGDQYLKVAWLRRSELIASGGRMGIRWRTKSFVKQLRNAIKHP</sequence>
<proteinExistence type="predicted"/>
<dbReference type="EMBL" id="JAPJDO010000010">
    <property type="protein sequence ID" value="MCX2937785.1"/>
    <property type="molecule type" value="Genomic_DNA"/>
</dbReference>
<dbReference type="Proteomes" id="UP001300745">
    <property type="component" value="Unassembled WGS sequence"/>
</dbReference>
<evidence type="ECO:0008006" key="3">
    <source>
        <dbReference type="Google" id="ProtNLM"/>
    </source>
</evidence>
<gene>
    <name evidence="1" type="ORF">ORI27_13835</name>
</gene>
<evidence type="ECO:0000313" key="1">
    <source>
        <dbReference type="EMBL" id="MCX2937785.1"/>
    </source>
</evidence>
<accession>A0ABT3SE49</accession>
<keyword evidence="2" id="KW-1185">Reference proteome</keyword>
<protein>
    <recommendedName>
        <fullName evidence="3">Polyketide cyclase</fullName>
    </recommendedName>
</protein>
<evidence type="ECO:0000313" key="2">
    <source>
        <dbReference type="Proteomes" id="UP001300745"/>
    </source>
</evidence>
<organism evidence="1 2">
    <name type="scientific">Mycobacterium pinniadriaticum</name>
    <dbReference type="NCBI Taxonomy" id="2994102"/>
    <lineage>
        <taxon>Bacteria</taxon>
        <taxon>Bacillati</taxon>
        <taxon>Actinomycetota</taxon>
        <taxon>Actinomycetes</taxon>
        <taxon>Mycobacteriales</taxon>
        <taxon>Mycobacteriaceae</taxon>
        <taxon>Mycobacterium</taxon>
    </lineage>
</organism>
<name>A0ABT3SE49_9MYCO</name>